<reference evidence="1 2" key="1">
    <citation type="submission" date="2016-10" db="EMBL/GenBank/DDBJ databases">
        <authorList>
            <person name="de Groot N.N."/>
        </authorList>
    </citation>
    <scope>NUCLEOTIDE SEQUENCE [LARGE SCALE GENOMIC DNA]</scope>
    <source>
        <strain evidence="1 2">DSM 19938</strain>
    </source>
</reference>
<evidence type="ECO:0000313" key="2">
    <source>
        <dbReference type="Proteomes" id="UP000199532"/>
    </source>
</evidence>
<sequence>MSGVLSKVGQALEHRRLKKDSDSISGISPVNIEAFIYEFDPAGGADSFKKETALDSVGFIQIQLIIPHLTK</sequence>
<dbReference type="STRING" id="408657.SAMN04487995_4393"/>
<protein>
    <submittedName>
        <fullName evidence="1">Uncharacterized protein</fullName>
    </submittedName>
</protein>
<dbReference type="RefSeq" id="WP_090338403.1">
    <property type="nucleotide sequence ID" value="NZ_FNXY01000007.1"/>
</dbReference>
<name>A0A1H6YI04_9BACT</name>
<gene>
    <name evidence="1" type="ORF">SAMN04487995_4393</name>
</gene>
<organism evidence="1 2">
    <name type="scientific">Dyadobacter koreensis</name>
    <dbReference type="NCBI Taxonomy" id="408657"/>
    <lineage>
        <taxon>Bacteria</taxon>
        <taxon>Pseudomonadati</taxon>
        <taxon>Bacteroidota</taxon>
        <taxon>Cytophagia</taxon>
        <taxon>Cytophagales</taxon>
        <taxon>Spirosomataceae</taxon>
        <taxon>Dyadobacter</taxon>
    </lineage>
</organism>
<keyword evidence="2" id="KW-1185">Reference proteome</keyword>
<evidence type="ECO:0000313" key="1">
    <source>
        <dbReference type="EMBL" id="SEJ38597.1"/>
    </source>
</evidence>
<proteinExistence type="predicted"/>
<dbReference type="AlphaFoldDB" id="A0A1H6YI04"/>
<dbReference type="EMBL" id="FNXY01000007">
    <property type="protein sequence ID" value="SEJ38597.1"/>
    <property type="molecule type" value="Genomic_DNA"/>
</dbReference>
<dbReference type="Proteomes" id="UP000199532">
    <property type="component" value="Unassembled WGS sequence"/>
</dbReference>
<accession>A0A1H6YI04</accession>